<accession>A0A7W8X2F0</accession>
<dbReference type="RefSeq" id="WP_183666270.1">
    <property type="nucleotide sequence ID" value="NZ_JACHDR010000001.1"/>
</dbReference>
<reference evidence="1 2" key="1">
    <citation type="submission" date="2020-08" db="EMBL/GenBank/DDBJ databases">
        <title>Sequencing the genomes of 1000 actinobacteria strains.</title>
        <authorList>
            <person name="Klenk H.-P."/>
        </authorList>
    </citation>
    <scope>NUCLEOTIDE SEQUENCE [LARGE SCALE GENOMIC DNA]</scope>
    <source>
        <strain evidence="1 2">DSM 105783</strain>
    </source>
</reference>
<organism evidence="1 2">
    <name type="scientific">Neomicrococcus aestuarii</name>
    <dbReference type="NCBI Taxonomy" id="556325"/>
    <lineage>
        <taxon>Bacteria</taxon>
        <taxon>Bacillati</taxon>
        <taxon>Actinomycetota</taxon>
        <taxon>Actinomycetes</taxon>
        <taxon>Micrococcales</taxon>
        <taxon>Micrococcaceae</taxon>
        <taxon>Neomicrococcus</taxon>
    </lineage>
</organism>
<sequence>MSEESKERIEAQCRLIMEMNLGARVLQQDVNAGSSTYDARVEYPDGRLAAAEFSAIEDSKLMQRNAQLERIGPEMECAQLRFSLRVHFLNDAPIGSSLKARKSLCRALSEMEEHVSAPPRFRTLQLSSNALELGIAQVDLVPEGPAGKVHLFPGWTSNGLAASDVPQWISTLFQEEAQQDNVRKLQESGMDENHMLWIARDGTPDMIALLLEDPEGNLPQEAPNLPDGVTDVWLVGGFASQGGWRWNTQSGWLTLELTTSHICRPDV</sequence>
<protein>
    <submittedName>
        <fullName evidence="1">Uncharacterized protein</fullName>
    </submittedName>
</protein>
<proteinExistence type="predicted"/>
<name>A0A7W8X2F0_9MICC</name>
<gene>
    <name evidence="1" type="ORF">HD598_002516</name>
</gene>
<comment type="caution">
    <text evidence="1">The sequence shown here is derived from an EMBL/GenBank/DDBJ whole genome shotgun (WGS) entry which is preliminary data.</text>
</comment>
<evidence type="ECO:0000313" key="1">
    <source>
        <dbReference type="EMBL" id="MBB5513829.1"/>
    </source>
</evidence>
<dbReference type="EMBL" id="JACHDR010000001">
    <property type="protein sequence ID" value="MBB5513829.1"/>
    <property type="molecule type" value="Genomic_DNA"/>
</dbReference>
<dbReference type="AlphaFoldDB" id="A0A7W8X2F0"/>
<dbReference type="Proteomes" id="UP000580797">
    <property type="component" value="Unassembled WGS sequence"/>
</dbReference>
<evidence type="ECO:0000313" key="2">
    <source>
        <dbReference type="Proteomes" id="UP000580797"/>
    </source>
</evidence>